<dbReference type="InterPro" id="IPR038056">
    <property type="entry name" value="YjbR-like_sf"/>
</dbReference>
<reference evidence="1 2" key="1">
    <citation type="submission" date="2015-05" db="EMBL/GenBank/DDBJ databases">
        <authorList>
            <person name="Tang B."/>
            <person name="Yu Y."/>
        </authorList>
    </citation>
    <scope>NUCLEOTIDE SEQUENCE [LARGE SCALE GENOMIC DNA]</scope>
    <source>
        <strain evidence="1 2">DSM 7029</strain>
    </source>
</reference>
<evidence type="ECO:0000313" key="2">
    <source>
        <dbReference type="Proteomes" id="UP000035352"/>
    </source>
</evidence>
<dbReference type="STRING" id="413882.AAW51_3482"/>
<dbReference type="RefSeq" id="WP_047195605.1">
    <property type="nucleotide sequence ID" value="NZ_CP011371.1"/>
</dbReference>
<sequence>MKFAEVRRHAMALPEVTEEPHHQYSSFRVRGKIFVTVPPDKEHLHIFVDEPHREQALALYPEFLEKVMWGGKVVGVRASLPSASPSVIRTLVRQAWQYKAPKSLVAASDPGRPSGGGEG</sequence>
<organism evidence="1 2">
    <name type="scientific">Caldimonas brevitalea</name>
    <dbReference type="NCBI Taxonomy" id="413882"/>
    <lineage>
        <taxon>Bacteria</taxon>
        <taxon>Pseudomonadati</taxon>
        <taxon>Pseudomonadota</taxon>
        <taxon>Betaproteobacteria</taxon>
        <taxon>Burkholderiales</taxon>
        <taxon>Sphaerotilaceae</taxon>
        <taxon>Caldimonas</taxon>
    </lineage>
</organism>
<dbReference type="InterPro" id="IPR058532">
    <property type="entry name" value="YjbR/MT2646/Rv2570-like"/>
</dbReference>
<dbReference type="KEGG" id="pbh:AAW51_3482"/>
<proteinExistence type="predicted"/>
<dbReference type="Pfam" id="PF04237">
    <property type="entry name" value="YjbR"/>
    <property type="match status" value="1"/>
</dbReference>
<name>A0A0G3BQB2_9BURK</name>
<evidence type="ECO:0008006" key="3">
    <source>
        <dbReference type="Google" id="ProtNLM"/>
    </source>
</evidence>
<dbReference type="EMBL" id="CP011371">
    <property type="protein sequence ID" value="AKJ30173.1"/>
    <property type="molecule type" value="Genomic_DNA"/>
</dbReference>
<gene>
    <name evidence="1" type="ORF">AAW51_3482</name>
</gene>
<dbReference type="SUPFAM" id="SSF142906">
    <property type="entry name" value="YjbR-like"/>
    <property type="match status" value="1"/>
</dbReference>
<dbReference type="Proteomes" id="UP000035352">
    <property type="component" value="Chromosome"/>
</dbReference>
<dbReference type="OrthoDB" id="6167040at2"/>
<keyword evidence="2" id="KW-1185">Reference proteome</keyword>
<protein>
    <recommendedName>
        <fullName evidence="3">MmcQ/YjbR family DNA-binding protein</fullName>
    </recommendedName>
</protein>
<accession>A0A0G3BQB2</accession>
<dbReference type="AlphaFoldDB" id="A0A0G3BQB2"/>
<evidence type="ECO:0000313" key="1">
    <source>
        <dbReference type="EMBL" id="AKJ30173.1"/>
    </source>
</evidence>